<sequence length="557" mass="62698">MVSNIIIVLFHIFISFQICPSMAQTNNVRIGYYSCSKHDFPVANINFSLFTHIICAFARINSTSYQLSLSPDEEKLFSNLTETVKQKHPSVTTLLSLGGSKENVPIFSSMASNPSHRKSFIDSSIEIARLYGFQGLDLAWQFPINSSDTSNMGVLLQEWQSAVALEARNSSQSELILTAMVEYSPFTFSRSYPIEAIQKYLNWVNLGAGGYHNPQKNVTGANAALYDPNSDAYTDQGLREWMDGGLSANKLVLRLPLYGCAWKLVNPEDNGIGAPATGPGITKSGYISYKDIKNHIKVSGRKIDVKYNPIYVVNYCTIESSWIGFDDVQAIKAKVSYAKEKKLLGYYVWRVGYDDNWVLSQAAAEADINNSSDQEDSKRPLLAIILSSTAAVILLLGLFVIYYWRRRKLESRGKYFKLYYGVLQSTKGLCFPPEFLRRGIYSTKFDVYSFGVLFVEIISGKRVNGSLNFLDYDRALQRHKQGSELGISGLPKSAKSGTKTEQTKFLTNSFLLKLEQLNVCFNIGILLKLNNEEDLLQRYEEILSPVKEQVRISWNEL</sequence>
<reference evidence="2" key="1">
    <citation type="journal article" date="2023" name="G3 (Bethesda)">
        <title>Genome assembly and association tests identify interacting loci associated with vigor, precocity, and sex in interspecific pistachio rootstocks.</title>
        <authorList>
            <person name="Palmer W."/>
            <person name="Jacygrad E."/>
            <person name="Sagayaradj S."/>
            <person name="Cavanaugh K."/>
            <person name="Han R."/>
            <person name="Bertier L."/>
            <person name="Beede B."/>
            <person name="Kafkas S."/>
            <person name="Golino D."/>
            <person name="Preece J."/>
            <person name="Michelmore R."/>
        </authorList>
    </citation>
    <scope>NUCLEOTIDE SEQUENCE [LARGE SCALE GENOMIC DNA]</scope>
</reference>
<evidence type="ECO:0000313" key="2">
    <source>
        <dbReference type="Proteomes" id="UP001163603"/>
    </source>
</evidence>
<dbReference type="Proteomes" id="UP001163603">
    <property type="component" value="Chromosome 8"/>
</dbReference>
<dbReference type="EMBL" id="CM047743">
    <property type="protein sequence ID" value="KAJ0030460.1"/>
    <property type="molecule type" value="Genomic_DNA"/>
</dbReference>
<comment type="caution">
    <text evidence="1">The sequence shown here is derived from an EMBL/GenBank/DDBJ whole genome shotgun (WGS) entry which is preliminary data.</text>
</comment>
<organism evidence="1 2">
    <name type="scientific">Pistacia integerrima</name>
    <dbReference type="NCBI Taxonomy" id="434235"/>
    <lineage>
        <taxon>Eukaryota</taxon>
        <taxon>Viridiplantae</taxon>
        <taxon>Streptophyta</taxon>
        <taxon>Embryophyta</taxon>
        <taxon>Tracheophyta</taxon>
        <taxon>Spermatophyta</taxon>
        <taxon>Magnoliopsida</taxon>
        <taxon>eudicotyledons</taxon>
        <taxon>Gunneridae</taxon>
        <taxon>Pentapetalae</taxon>
        <taxon>rosids</taxon>
        <taxon>malvids</taxon>
        <taxon>Sapindales</taxon>
        <taxon>Anacardiaceae</taxon>
        <taxon>Pistacia</taxon>
    </lineage>
</organism>
<proteinExistence type="predicted"/>
<evidence type="ECO:0000313" key="1">
    <source>
        <dbReference type="EMBL" id="KAJ0030460.1"/>
    </source>
</evidence>
<name>A0ACC0Y8H9_9ROSI</name>
<accession>A0ACC0Y8H9</accession>
<gene>
    <name evidence="1" type="ORF">Pint_14670</name>
</gene>
<protein>
    <submittedName>
        <fullName evidence="1">Uncharacterized protein</fullName>
    </submittedName>
</protein>
<keyword evidence="2" id="KW-1185">Reference proteome</keyword>